<evidence type="ECO:0008006" key="4">
    <source>
        <dbReference type="Google" id="ProtNLM"/>
    </source>
</evidence>
<dbReference type="EMBL" id="CP002568">
    <property type="protein sequence ID" value="ADZ72757.1"/>
    <property type="molecule type" value="Genomic_DNA"/>
</dbReference>
<protein>
    <recommendedName>
        <fullName evidence="4">DUF465 domain-containing protein</fullName>
    </recommendedName>
</protein>
<reference evidence="2 3" key="1">
    <citation type="journal article" date="2011" name="J. Bacteriol.">
        <title>Complete genome sequence of Polymorphum gilvum SL003B-26A1T, a crude oil-degrading bacterium from oil-polluted saline soil.</title>
        <authorList>
            <person name="Li S.G."/>
            <person name="Tang Y.Q."/>
            <person name="Nie Y."/>
            <person name="Cai M."/>
            <person name="Wu X.L."/>
        </authorList>
    </citation>
    <scope>NUCLEOTIDE SEQUENCE [LARGE SCALE GENOMIC DNA]</scope>
    <source>
        <strain evidence="3">LMG 25793 / CGMCC 1.9160 / SL003B-26A1</strain>
    </source>
</reference>
<keyword evidence="3" id="KW-1185">Reference proteome</keyword>
<dbReference type="Pfam" id="PF04325">
    <property type="entry name" value="DUF465"/>
    <property type="match status" value="1"/>
</dbReference>
<keyword evidence="1" id="KW-0175">Coiled coil</keyword>
<evidence type="ECO:0000256" key="1">
    <source>
        <dbReference type="SAM" id="Coils"/>
    </source>
</evidence>
<dbReference type="Proteomes" id="UP000008130">
    <property type="component" value="Chromosome"/>
</dbReference>
<dbReference type="HOGENOM" id="CLU_175516_2_2_5"/>
<feature type="coiled-coil region" evidence="1">
    <location>
        <begin position="7"/>
        <end position="55"/>
    </location>
</feature>
<dbReference type="Gene3D" id="6.10.280.50">
    <property type="match status" value="1"/>
</dbReference>
<accession>F2IX24</accession>
<sequence length="59" mass="6982">MSMQSHLAELERRHAALERQIEDALLHPSVDSLELAEMKRHKLRLKDEIQKLRTIETVH</sequence>
<dbReference type="KEGG" id="pgv:SL003B_0886"/>
<gene>
    <name evidence="2" type="ordered locus">SL003B_0886</name>
</gene>
<proteinExistence type="predicted"/>
<evidence type="ECO:0000313" key="3">
    <source>
        <dbReference type="Proteomes" id="UP000008130"/>
    </source>
</evidence>
<organism evidence="2 3">
    <name type="scientific">Polymorphum gilvum (strain LMG 25793 / CGMCC 1.9160 / SL003B-26A1)</name>
    <dbReference type="NCBI Taxonomy" id="991905"/>
    <lineage>
        <taxon>Bacteria</taxon>
        <taxon>Pseudomonadati</taxon>
        <taxon>Pseudomonadota</taxon>
        <taxon>Alphaproteobacteria</taxon>
        <taxon>Rhodobacterales</taxon>
        <taxon>Paracoccaceae</taxon>
        <taxon>Polymorphum</taxon>
    </lineage>
</organism>
<name>F2IX24_POLGS</name>
<dbReference type="InterPro" id="IPR038444">
    <property type="entry name" value="DUF465_sf"/>
</dbReference>
<dbReference type="InterPro" id="IPR007420">
    <property type="entry name" value="DUF465"/>
</dbReference>
<dbReference type="eggNOG" id="COG5570">
    <property type="taxonomic scope" value="Bacteria"/>
</dbReference>
<dbReference type="OrthoDB" id="7362854at2"/>
<evidence type="ECO:0000313" key="2">
    <source>
        <dbReference type="EMBL" id="ADZ72757.1"/>
    </source>
</evidence>
<dbReference type="AlphaFoldDB" id="F2IX24"/>